<dbReference type="InterPro" id="IPR038915">
    <property type="entry name" value="PRR29-like"/>
</dbReference>
<dbReference type="PANTHER" id="PTHR28604">
    <property type="match status" value="1"/>
</dbReference>
<dbReference type="Pfam" id="PF15248">
    <property type="entry name" value="DUF4587"/>
    <property type="match status" value="1"/>
</dbReference>
<dbReference type="GeneTree" id="ENSGT01120000272953"/>
<keyword evidence="3" id="KW-1185">Reference proteome</keyword>
<organism evidence="2 3">
    <name type="scientific">Amphiprion percula</name>
    <name type="common">Orange clownfish</name>
    <name type="synonym">Lutjanus percula</name>
    <dbReference type="NCBI Taxonomy" id="161767"/>
    <lineage>
        <taxon>Eukaryota</taxon>
        <taxon>Metazoa</taxon>
        <taxon>Chordata</taxon>
        <taxon>Craniata</taxon>
        <taxon>Vertebrata</taxon>
        <taxon>Euteleostomi</taxon>
        <taxon>Actinopterygii</taxon>
        <taxon>Neopterygii</taxon>
        <taxon>Teleostei</taxon>
        <taxon>Neoteleostei</taxon>
        <taxon>Acanthomorphata</taxon>
        <taxon>Ovalentaria</taxon>
        <taxon>Pomacentridae</taxon>
        <taxon>Amphiprion</taxon>
    </lineage>
</organism>
<name>A0A3P8T785_AMPPE</name>
<accession>A0A3P8T785</accession>
<evidence type="ECO:0000313" key="3">
    <source>
        <dbReference type="Proteomes" id="UP000265080"/>
    </source>
</evidence>
<dbReference type="AlphaFoldDB" id="A0A3P8T785"/>
<dbReference type="STRING" id="161767.ENSAPEP00000020466"/>
<dbReference type="InterPro" id="IPR027904">
    <property type="entry name" value="DUF4587"/>
</dbReference>
<reference evidence="2 3" key="1">
    <citation type="submission" date="2018-03" db="EMBL/GenBank/DDBJ databases">
        <title>Finding Nemo's genes: A chromosome-scale reference assembly of the genome of the orange clownfish Amphiprion percula.</title>
        <authorList>
            <person name="Lehmann R."/>
        </authorList>
    </citation>
    <scope>NUCLEOTIDE SEQUENCE</scope>
</reference>
<reference evidence="2" key="3">
    <citation type="submission" date="2025-09" db="UniProtKB">
        <authorList>
            <consortium name="Ensembl"/>
        </authorList>
    </citation>
    <scope>IDENTIFICATION</scope>
</reference>
<dbReference type="PANTHER" id="PTHR28604:SF2">
    <property type="entry name" value="RIKEN CDNA 2610028H24 GENE"/>
    <property type="match status" value="1"/>
</dbReference>
<evidence type="ECO:0000313" key="2">
    <source>
        <dbReference type="Ensembl" id="ENSAPEP00000020466.1"/>
    </source>
</evidence>
<evidence type="ECO:0000259" key="1">
    <source>
        <dbReference type="Pfam" id="PF15248"/>
    </source>
</evidence>
<sequence>MNRFAKIKCTKNNNFPLHLQLPQYPATIIKQLPQQQPAVTQIPPSQSHPALRSGSIKEDMVELMLMQNAQMHQIIMHNMMLKAMPSTALSPPGGSHHCVPHSTYHGQVNTHTLTQKKTLTLHKIVISVSQQSLTSVFPGQLPRKLPLCKARCQNRRKYCPSSSSSPWSHPYSTTAASDQLPYMAARGVICPSRTCRGTHTIITPTSTCYPPTTLICHTVHTHYIHTQFPHQSTLTDLY</sequence>
<reference evidence="2" key="2">
    <citation type="submission" date="2025-08" db="UniProtKB">
        <authorList>
            <consortium name="Ensembl"/>
        </authorList>
    </citation>
    <scope>IDENTIFICATION</scope>
</reference>
<protein>
    <recommendedName>
        <fullName evidence="1">DUF4587 domain-containing protein</fullName>
    </recommendedName>
</protein>
<dbReference type="Ensembl" id="ENSAPET00000021012.1">
    <property type="protein sequence ID" value="ENSAPEP00000020466.1"/>
    <property type="gene ID" value="ENSAPEG00000014637.1"/>
</dbReference>
<proteinExistence type="predicted"/>
<dbReference type="Proteomes" id="UP000265080">
    <property type="component" value="Chromosome 18"/>
</dbReference>
<dbReference type="OMA" id="CHTVHTH"/>
<feature type="domain" description="DUF4587" evidence="1">
    <location>
        <begin position="52"/>
        <end position="110"/>
    </location>
</feature>